<accession>A0A8B4R8U7</accession>
<protein>
    <submittedName>
        <fullName evidence="1">Phage protein</fullName>
    </submittedName>
</protein>
<gene>
    <name evidence="1" type="ORF">NCTC8185_00255</name>
</gene>
<dbReference type="NCBIfam" id="TIGR01725">
    <property type="entry name" value="phge_HK97_gp10"/>
    <property type="match status" value="1"/>
</dbReference>
<dbReference type="InterPro" id="IPR010064">
    <property type="entry name" value="HK97-gp10_tail"/>
</dbReference>
<reference evidence="1 2" key="1">
    <citation type="submission" date="2018-06" db="EMBL/GenBank/DDBJ databases">
        <authorList>
            <consortium name="Pathogen Informatics"/>
            <person name="Doyle S."/>
        </authorList>
    </citation>
    <scope>NUCLEOTIDE SEQUENCE [LARGE SCALE GENOMIC DNA]</scope>
    <source>
        <strain evidence="1 2">NCTC8185</strain>
    </source>
</reference>
<dbReference type="EMBL" id="UHEQ01000004">
    <property type="protein sequence ID" value="SUN13104.1"/>
    <property type="molecule type" value="Genomic_DNA"/>
</dbReference>
<dbReference type="RefSeq" id="WP_000160226.1">
    <property type="nucleotide sequence ID" value="NZ_FJOX01000068.1"/>
</dbReference>
<comment type="caution">
    <text evidence="1">The sequence shown here is derived from an EMBL/GenBank/DDBJ whole genome shotgun (WGS) entry which is preliminary data.</text>
</comment>
<organism evidence="1 2">
    <name type="scientific">Streptococcus agalactiae</name>
    <dbReference type="NCBI Taxonomy" id="1311"/>
    <lineage>
        <taxon>Bacteria</taxon>
        <taxon>Bacillati</taxon>
        <taxon>Bacillota</taxon>
        <taxon>Bacilli</taxon>
        <taxon>Lactobacillales</taxon>
        <taxon>Streptococcaceae</taxon>
        <taxon>Streptococcus</taxon>
    </lineage>
</organism>
<evidence type="ECO:0000313" key="2">
    <source>
        <dbReference type="Proteomes" id="UP000254076"/>
    </source>
</evidence>
<sequence>MTKGLDGILANITKLEVKSPKIAKEAVTQVAEEFEKTLTKNTPVDYSVHDTKLKYDTAISGFKGANVGITSKEIGYGQKTGWRAHYPNDGTIYQKGQDFKEKTINEMTPRAREIYAKKVKEGLGL</sequence>
<name>A0A8B4R8U7_STRAG</name>
<dbReference type="Proteomes" id="UP000254076">
    <property type="component" value="Unassembled WGS sequence"/>
</dbReference>
<proteinExistence type="predicted"/>
<evidence type="ECO:0000313" key="1">
    <source>
        <dbReference type="EMBL" id="SUN13104.1"/>
    </source>
</evidence>
<dbReference type="AlphaFoldDB" id="A0A8B4R8U7"/>
<dbReference type="Pfam" id="PF04883">
    <property type="entry name" value="HK97-gp10_like"/>
    <property type="match status" value="1"/>
</dbReference>